<name>A0A1I2RXD3_9GAMM</name>
<dbReference type="EMBL" id="FOOU01000007">
    <property type="protein sequence ID" value="SFG45345.1"/>
    <property type="molecule type" value="Genomic_DNA"/>
</dbReference>
<evidence type="ECO:0000256" key="3">
    <source>
        <dbReference type="ARBA" id="ARBA00022517"/>
    </source>
</evidence>
<protein>
    <recommendedName>
        <fullName evidence="2 7">GTPase Era</fullName>
    </recommendedName>
</protein>
<comment type="function">
    <text evidence="7">An essential GTPase that binds both GDP and GTP, with rapid nucleotide exchange. Plays a role in 16S rRNA processing and 30S ribosomal subunit biogenesis and possibly also in cell cycle regulation and energy metabolism.</text>
</comment>
<dbReference type="Gene3D" id="3.30.300.20">
    <property type="match status" value="1"/>
</dbReference>
<evidence type="ECO:0000256" key="7">
    <source>
        <dbReference type="HAMAP-Rule" id="MF_00367"/>
    </source>
</evidence>
<dbReference type="GO" id="GO:0005525">
    <property type="term" value="F:GTP binding"/>
    <property type="evidence" value="ECO:0007669"/>
    <property type="project" value="UniProtKB-UniRule"/>
</dbReference>
<dbReference type="GO" id="GO:0000028">
    <property type="term" value="P:ribosomal small subunit assembly"/>
    <property type="evidence" value="ECO:0007669"/>
    <property type="project" value="TreeGrafter"/>
</dbReference>
<dbReference type="HAMAP" id="MF_00367">
    <property type="entry name" value="GTPase_Era"/>
    <property type="match status" value="1"/>
</dbReference>
<sequence>MSEDMQSWIQPENSEGDEQRCGFVAIVGRPNMGKSTLMNFMLGQKLSITSKKPQTTRHQILGIKTVDDLQIMFVDTPGLHKEQNKALNRYMNKAASEALRGVDLVLFLVDRTAWTEEDQIVLEKVQHAKCPVILVVNKVDQLADKSSLLPQLGILAEKMNFADIIPISAKSGRNVDKLEEIICSYMPEGVHHYPEDQLTNRSSRFMVAEIVREKLMRNVGDEVPYGAAVEIEEFVHDGRLLTISALILVEREGQKKIIIGDKGDRMKTIGRDARLDIEALFDCKVMLKLWVKVRRGWADDERALRSLGYDHGE</sequence>
<keyword evidence="4 7" id="KW-0547">Nucleotide-binding</keyword>
<dbReference type="InterPro" id="IPR030388">
    <property type="entry name" value="G_ERA_dom"/>
</dbReference>
<feature type="binding site" evidence="7">
    <location>
        <begin position="75"/>
        <end position="79"/>
    </location>
    <ligand>
        <name>GTP</name>
        <dbReference type="ChEBI" id="CHEBI:37565"/>
    </ligand>
</feature>
<dbReference type="InterPro" id="IPR005225">
    <property type="entry name" value="Small_GTP-bd"/>
</dbReference>
<keyword evidence="5 7" id="KW-0694">RNA-binding</keyword>
<dbReference type="InterPro" id="IPR015946">
    <property type="entry name" value="KH_dom-like_a/b"/>
</dbReference>
<comment type="subcellular location">
    <subcellularLocation>
        <location evidence="7">Cytoplasm</location>
    </subcellularLocation>
    <subcellularLocation>
        <location evidence="7">Cell membrane</location>
        <topology evidence="7">Peripheral membrane protein</topology>
    </subcellularLocation>
</comment>
<evidence type="ECO:0000256" key="1">
    <source>
        <dbReference type="ARBA" id="ARBA00007921"/>
    </source>
</evidence>
<dbReference type="CDD" id="cd22534">
    <property type="entry name" value="KH-II_Era"/>
    <property type="match status" value="1"/>
</dbReference>
<evidence type="ECO:0000256" key="5">
    <source>
        <dbReference type="ARBA" id="ARBA00022884"/>
    </source>
</evidence>
<keyword evidence="7" id="KW-1003">Cell membrane</keyword>
<dbReference type="STRING" id="1045558.SAMN05216175_10714"/>
<dbReference type="RefSeq" id="WP_090728162.1">
    <property type="nucleotide sequence ID" value="NZ_FOOU01000007.1"/>
</dbReference>
<dbReference type="PANTHER" id="PTHR42698:SF1">
    <property type="entry name" value="GTPASE ERA, MITOCHONDRIAL"/>
    <property type="match status" value="1"/>
</dbReference>
<keyword evidence="7" id="KW-0963">Cytoplasm</keyword>
<dbReference type="GO" id="GO:0005829">
    <property type="term" value="C:cytosol"/>
    <property type="evidence" value="ECO:0007669"/>
    <property type="project" value="TreeGrafter"/>
</dbReference>
<keyword evidence="13" id="KW-1185">Reference proteome</keyword>
<dbReference type="PROSITE" id="PS51713">
    <property type="entry name" value="G_ERA"/>
    <property type="match status" value="1"/>
</dbReference>
<evidence type="ECO:0000256" key="8">
    <source>
        <dbReference type="PROSITE-ProRule" id="PRU01050"/>
    </source>
</evidence>
<dbReference type="NCBIfam" id="TIGR00436">
    <property type="entry name" value="era"/>
    <property type="match status" value="1"/>
</dbReference>
<dbReference type="GO" id="GO:0005886">
    <property type="term" value="C:plasma membrane"/>
    <property type="evidence" value="ECO:0007669"/>
    <property type="project" value="UniProtKB-SubCell"/>
</dbReference>
<dbReference type="Pfam" id="PF07650">
    <property type="entry name" value="KH_2"/>
    <property type="match status" value="1"/>
</dbReference>
<feature type="domain" description="KH type-2" evidence="10">
    <location>
        <begin position="211"/>
        <end position="295"/>
    </location>
</feature>
<feature type="binding site" evidence="7">
    <location>
        <begin position="28"/>
        <end position="35"/>
    </location>
    <ligand>
        <name>GTP</name>
        <dbReference type="ChEBI" id="CHEBI:37565"/>
    </ligand>
</feature>
<evidence type="ECO:0000256" key="6">
    <source>
        <dbReference type="ARBA" id="ARBA00023134"/>
    </source>
</evidence>
<evidence type="ECO:0000313" key="13">
    <source>
        <dbReference type="Proteomes" id="UP000198623"/>
    </source>
</evidence>
<keyword evidence="7" id="KW-0472">Membrane</keyword>
<comment type="subunit">
    <text evidence="7">Monomer.</text>
</comment>
<evidence type="ECO:0000256" key="4">
    <source>
        <dbReference type="ARBA" id="ARBA00022741"/>
    </source>
</evidence>
<dbReference type="PROSITE" id="PS50823">
    <property type="entry name" value="KH_TYPE_2"/>
    <property type="match status" value="1"/>
</dbReference>
<dbReference type="InterPro" id="IPR009019">
    <property type="entry name" value="KH_sf_prok-type"/>
</dbReference>
<dbReference type="PANTHER" id="PTHR42698">
    <property type="entry name" value="GTPASE ERA"/>
    <property type="match status" value="1"/>
</dbReference>
<dbReference type="SUPFAM" id="SSF52540">
    <property type="entry name" value="P-loop containing nucleoside triphosphate hydrolases"/>
    <property type="match status" value="1"/>
</dbReference>
<dbReference type="OrthoDB" id="9805918at2"/>
<feature type="region of interest" description="G5" evidence="8">
    <location>
        <begin position="167"/>
        <end position="169"/>
    </location>
</feature>
<keyword evidence="3 7" id="KW-0690">Ribosome biogenesis</keyword>
<proteinExistence type="inferred from homology"/>
<dbReference type="InterPro" id="IPR004044">
    <property type="entry name" value="KH_dom_type_2"/>
</dbReference>
<evidence type="ECO:0000259" key="10">
    <source>
        <dbReference type="PROSITE" id="PS50823"/>
    </source>
</evidence>
<evidence type="ECO:0000259" key="11">
    <source>
        <dbReference type="PROSITE" id="PS51713"/>
    </source>
</evidence>
<organism evidence="12 13">
    <name type="scientific">Neptunomonas qingdaonensis</name>
    <dbReference type="NCBI Taxonomy" id="1045558"/>
    <lineage>
        <taxon>Bacteria</taxon>
        <taxon>Pseudomonadati</taxon>
        <taxon>Pseudomonadota</taxon>
        <taxon>Gammaproteobacteria</taxon>
        <taxon>Oceanospirillales</taxon>
        <taxon>Oceanospirillaceae</taxon>
        <taxon>Neptunomonas</taxon>
    </lineage>
</organism>
<dbReference type="InterPro" id="IPR005662">
    <property type="entry name" value="GTPase_Era-like"/>
</dbReference>
<feature type="domain" description="Era-type G" evidence="11">
    <location>
        <begin position="20"/>
        <end position="188"/>
    </location>
</feature>
<dbReference type="Pfam" id="PF01926">
    <property type="entry name" value="MMR_HSR1"/>
    <property type="match status" value="1"/>
</dbReference>
<evidence type="ECO:0000313" key="12">
    <source>
        <dbReference type="EMBL" id="SFG45345.1"/>
    </source>
</evidence>
<evidence type="ECO:0000256" key="9">
    <source>
        <dbReference type="RuleBase" id="RU003761"/>
    </source>
</evidence>
<dbReference type="GO" id="GO:0070181">
    <property type="term" value="F:small ribosomal subunit rRNA binding"/>
    <property type="evidence" value="ECO:0007669"/>
    <property type="project" value="UniProtKB-UniRule"/>
</dbReference>
<accession>A0A1I2RXD3</accession>
<feature type="region of interest" description="G4" evidence="8">
    <location>
        <begin position="137"/>
        <end position="140"/>
    </location>
</feature>
<dbReference type="PRINTS" id="PR00326">
    <property type="entry name" value="GTP1OBG"/>
</dbReference>
<dbReference type="SUPFAM" id="SSF54814">
    <property type="entry name" value="Prokaryotic type KH domain (KH-domain type II)"/>
    <property type="match status" value="1"/>
</dbReference>
<dbReference type="CDD" id="cd04163">
    <property type="entry name" value="Era"/>
    <property type="match status" value="1"/>
</dbReference>
<comment type="similarity">
    <text evidence="1 7 8 9">Belongs to the TRAFAC class TrmE-Era-EngA-EngB-Septin-like GTPase superfamily. Era GTPase family.</text>
</comment>
<feature type="region of interest" description="G1" evidence="8">
    <location>
        <begin position="28"/>
        <end position="35"/>
    </location>
</feature>
<dbReference type="InterPro" id="IPR006073">
    <property type="entry name" value="GTP-bd"/>
</dbReference>
<dbReference type="NCBIfam" id="TIGR00231">
    <property type="entry name" value="small_GTP"/>
    <property type="match status" value="1"/>
</dbReference>
<dbReference type="AlphaFoldDB" id="A0A1I2RXD3"/>
<dbReference type="NCBIfam" id="NF000908">
    <property type="entry name" value="PRK00089.1"/>
    <property type="match status" value="1"/>
</dbReference>
<keyword evidence="7" id="KW-0699">rRNA-binding</keyword>
<feature type="region of interest" description="G2" evidence="8">
    <location>
        <begin position="54"/>
        <end position="58"/>
    </location>
</feature>
<feature type="region of interest" description="G3" evidence="8">
    <location>
        <begin position="75"/>
        <end position="78"/>
    </location>
</feature>
<reference evidence="13" key="1">
    <citation type="submission" date="2016-10" db="EMBL/GenBank/DDBJ databases">
        <authorList>
            <person name="Varghese N."/>
            <person name="Submissions S."/>
        </authorList>
    </citation>
    <scope>NUCLEOTIDE SEQUENCE [LARGE SCALE GENOMIC DNA]</scope>
    <source>
        <strain evidence="13">CGMCC 1.10971</strain>
    </source>
</reference>
<evidence type="ECO:0000256" key="2">
    <source>
        <dbReference type="ARBA" id="ARBA00020484"/>
    </source>
</evidence>
<dbReference type="GO" id="GO:0043024">
    <property type="term" value="F:ribosomal small subunit binding"/>
    <property type="evidence" value="ECO:0007669"/>
    <property type="project" value="TreeGrafter"/>
</dbReference>
<dbReference type="FunFam" id="3.40.50.300:FF:000094">
    <property type="entry name" value="GTPase Era"/>
    <property type="match status" value="1"/>
</dbReference>
<dbReference type="FunFam" id="3.30.300.20:FF:000003">
    <property type="entry name" value="GTPase Era"/>
    <property type="match status" value="1"/>
</dbReference>
<gene>
    <name evidence="7" type="primary">era</name>
    <name evidence="12" type="ORF">SAMN05216175_10714</name>
</gene>
<keyword evidence="6 7" id="KW-0342">GTP-binding</keyword>
<dbReference type="InterPro" id="IPR027417">
    <property type="entry name" value="P-loop_NTPase"/>
</dbReference>
<dbReference type="Gene3D" id="3.40.50.300">
    <property type="entry name" value="P-loop containing nucleotide triphosphate hydrolases"/>
    <property type="match status" value="1"/>
</dbReference>
<dbReference type="GO" id="GO:0003924">
    <property type="term" value="F:GTPase activity"/>
    <property type="evidence" value="ECO:0007669"/>
    <property type="project" value="UniProtKB-UniRule"/>
</dbReference>
<feature type="binding site" evidence="7">
    <location>
        <begin position="137"/>
        <end position="140"/>
    </location>
    <ligand>
        <name>GTP</name>
        <dbReference type="ChEBI" id="CHEBI:37565"/>
    </ligand>
</feature>
<dbReference type="Proteomes" id="UP000198623">
    <property type="component" value="Unassembled WGS sequence"/>
</dbReference>